<dbReference type="RefSeq" id="WP_071503778.1">
    <property type="nucleotide sequence ID" value="NZ_MORL01000006.1"/>
</dbReference>
<dbReference type="OrthoDB" id="893570at2"/>
<evidence type="ECO:0000313" key="2">
    <source>
        <dbReference type="EMBL" id="OIN58673.1"/>
    </source>
</evidence>
<feature type="domain" description="DinB-like" evidence="1">
    <location>
        <begin position="9"/>
        <end position="138"/>
    </location>
</feature>
<evidence type="ECO:0000259" key="1">
    <source>
        <dbReference type="Pfam" id="PF12867"/>
    </source>
</evidence>
<dbReference type="InterPro" id="IPR024775">
    <property type="entry name" value="DinB-like"/>
</dbReference>
<comment type="caution">
    <text evidence="2">The sequence shown here is derived from an EMBL/GenBank/DDBJ whole genome shotgun (WGS) entry which is preliminary data.</text>
</comment>
<proteinExistence type="predicted"/>
<accession>A0A1S2VIY4</accession>
<name>A0A1S2VIY4_9BACT</name>
<dbReference type="Proteomes" id="UP000181790">
    <property type="component" value="Unassembled WGS sequence"/>
</dbReference>
<gene>
    <name evidence="2" type="ORF">BLX24_14010</name>
</gene>
<organism evidence="2 3">
    <name type="scientific">Arsenicibacter rosenii</name>
    <dbReference type="NCBI Taxonomy" id="1750698"/>
    <lineage>
        <taxon>Bacteria</taxon>
        <taxon>Pseudomonadati</taxon>
        <taxon>Bacteroidota</taxon>
        <taxon>Cytophagia</taxon>
        <taxon>Cytophagales</taxon>
        <taxon>Spirosomataceae</taxon>
        <taxon>Arsenicibacter</taxon>
    </lineage>
</organism>
<dbReference type="Gene3D" id="1.20.120.450">
    <property type="entry name" value="dinb family like domain"/>
    <property type="match status" value="1"/>
</dbReference>
<dbReference type="EMBL" id="MORL01000006">
    <property type="protein sequence ID" value="OIN58673.1"/>
    <property type="molecule type" value="Genomic_DNA"/>
</dbReference>
<evidence type="ECO:0000313" key="3">
    <source>
        <dbReference type="Proteomes" id="UP000181790"/>
    </source>
</evidence>
<dbReference type="AlphaFoldDB" id="A0A1S2VIY4"/>
<reference evidence="2 3" key="1">
    <citation type="submission" date="2016-10" db="EMBL/GenBank/DDBJ databases">
        <title>Arsenicibacter rosenii gen. nov., sp. nov., an efficient arsenic-methylating bacterium isolated from an arsenic-contaminated paddy soil.</title>
        <authorList>
            <person name="Huang K."/>
        </authorList>
    </citation>
    <scope>NUCLEOTIDE SEQUENCE [LARGE SCALE GENOMIC DNA]</scope>
    <source>
        <strain evidence="2 3">SM-1</strain>
    </source>
</reference>
<sequence>MLQDLARLFDRDLQRLYQEIDAYPTTDAIWKVVDGIANSAGNLTLHLHGNLHEFIGRQLGHIPFERDRPREFSATGLEKSELLDMIRATKETVSKALLSLPESDLIKTYPSEVFGYSMSVQFFLIHLNGHLNYHLGQINYHRRILYYDLHD</sequence>
<dbReference type="SUPFAM" id="SSF109854">
    <property type="entry name" value="DinB/YfiT-like putative metalloenzymes"/>
    <property type="match status" value="1"/>
</dbReference>
<keyword evidence="3" id="KW-1185">Reference proteome</keyword>
<dbReference type="InterPro" id="IPR034660">
    <property type="entry name" value="DinB/YfiT-like"/>
</dbReference>
<dbReference type="Pfam" id="PF12867">
    <property type="entry name" value="DinB_2"/>
    <property type="match status" value="1"/>
</dbReference>
<protein>
    <recommendedName>
        <fullName evidence="1">DinB-like domain-containing protein</fullName>
    </recommendedName>
</protein>